<dbReference type="STRING" id="4536.A0A0E0IHE3"/>
<dbReference type="eggNOG" id="KOG0019">
    <property type="taxonomic scope" value="Eukaryota"/>
</dbReference>
<dbReference type="HOGENOM" id="CLU_2007636_0_0_1"/>
<keyword evidence="2" id="KW-1185">Reference proteome</keyword>
<evidence type="ECO:0000313" key="2">
    <source>
        <dbReference type="Proteomes" id="UP000006591"/>
    </source>
</evidence>
<sequence>MVFVVEAILIDTTKHNDDEQCVWDSQGLLHRKCLGRGTKITILKDGQLEGALPQALKDLIKKNSELINYPSTSRTSAACVQSSRSSGTGGTDNSSAAMTWTLFPLVEFYYCTVDLGWNLFNQNL</sequence>
<reference evidence="1" key="1">
    <citation type="submission" date="2015-04" db="UniProtKB">
        <authorList>
            <consortium name="EnsemblPlants"/>
        </authorList>
    </citation>
    <scope>IDENTIFICATION</scope>
    <source>
        <strain evidence="1">SL10</strain>
    </source>
</reference>
<dbReference type="Gene3D" id="3.30.565.10">
    <property type="entry name" value="Histidine kinase-like ATPase, C-terminal domain"/>
    <property type="match status" value="1"/>
</dbReference>
<reference evidence="1" key="2">
    <citation type="submission" date="2018-04" db="EMBL/GenBank/DDBJ databases">
        <title>OnivRS2 (Oryza nivara Reference Sequence Version 2).</title>
        <authorList>
            <person name="Zhang J."/>
            <person name="Kudrna D."/>
            <person name="Lee S."/>
            <person name="Talag J."/>
            <person name="Rajasekar S."/>
            <person name="Welchert J."/>
            <person name="Hsing Y.-I."/>
            <person name="Wing R.A."/>
        </authorList>
    </citation>
    <scope>NUCLEOTIDE SEQUENCE [LARGE SCALE GENOMIC DNA]</scope>
    <source>
        <strain evidence="1">SL10</strain>
    </source>
</reference>
<proteinExistence type="predicted"/>
<evidence type="ECO:0000313" key="1">
    <source>
        <dbReference type="EnsemblPlants" id="ONIVA09G03970.1"/>
    </source>
</evidence>
<accession>A0A0E0IHE3</accession>
<dbReference type="AlphaFoldDB" id="A0A0E0IHE3"/>
<name>A0A0E0IHE3_ORYNI</name>
<dbReference type="EnsemblPlants" id="ONIVA09G03970.1">
    <property type="protein sequence ID" value="ONIVA09G03970.1"/>
    <property type="gene ID" value="ONIVA09G03970"/>
</dbReference>
<dbReference type="Gramene" id="ONIVA09G03970.1">
    <property type="protein sequence ID" value="ONIVA09G03970.1"/>
    <property type="gene ID" value="ONIVA09G03970"/>
</dbReference>
<organism evidence="1">
    <name type="scientific">Oryza nivara</name>
    <name type="common">Indian wild rice</name>
    <name type="synonym">Oryza sativa f. spontanea</name>
    <dbReference type="NCBI Taxonomy" id="4536"/>
    <lineage>
        <taxon>Eukaryota</taxon>
        <taxon>Viridiplantae</taxon>
        <taxon>Streptophyta</taxon>
        <taxon>Embryophyta</taxon>
        <taxon>Tracheophyta</taxon>
        <taxon>Spermatophyta</taxon>
        <taxon>Magnoliopsida</taxon>
        <taxon>Liliopsida</taxon>
        <taxon>Poales</taxon>
        <taxon>Poaceae</taxon>
        <taxon>BOP clade</taxon>
        <taxon>Oryzoideae</taxon>
        <taxon>Oryzeae</taxon>
        <taxon>Oryzinae</taxon>
        <taxon>Oryza</taxon>
    </lineage>
</organism>
<dbReference type="Proteomes" id="UP000006591">
    <property type="component" value="Chromosome 9"/>
</dbReference>
<dbReference type="InterPro" id="IPR036890">
    <property type="entry name" value="HATPase_C_sf"/>
</dbReference>
<protein>
    <submittedName>
        <fullName evidence="1">Uncharacterized protein</fullName>
    </submittedName>
</protein>